<sequence length="333" mass="37907">MGRCRNEIHISSFSNFIVRLIVIGYKNVGESIIILFLDKCDIEKVVFSMVVDCYKKDDFNLTKVFLDKNGVSELDFACWTHPHDDHSPGFDEIIKSYCGNKTRVFHPRFEFDDFDPGILAAECSRAKNVWEALVKLSSARPIENPLLQSIGVNVGLDNGFTIKIVDDYSEKDCRFDFLTPFKEYIEKYGYASCPKKLKNVNELSISFTISLDSYAFYFGGDVENKQIRLIGADEIKRMRWMKVPHHCSDGANLIVDLLNANLLDCAVSSVYTSRGLPVSSVQDVYKSKGRLFMTQSANATLQHGYGAVQFDYQFKNDKINVKPILYGNAYEYL</sequence>
<dbReference type="EMBL" id="UHJL01000002">
    <property type="protein sequence ID" value="SUQ24488.1"/>
    <property type="molecule type" value="Genomic_DNA"/>
</dbReference>
<dbReference type="Gene3D" id="3.60.15.10">
    <property type="entry name" value="Ribonuclease Z/Hydroxyacylglutathione hydrolase-like"/>
    <property type="match status" value="1"/>
</dbReference>
<dbReference type="PANTHER" id="PTHR30619:SF1">
    <property type="entry name" value="RECOMBINATION PROTEIN 2"/>
    <property type="match status" value="1"/>
</dbReference>
<dbReference type="PANTHER" id="PTHR30619">
    <property type="entry name" value="DNA INTERNALIZATION/COMPETENCE PROTEIN COMEC/REC2"/>
    <property type="match status" value="1"/>
</dbReference>
<dbReference type="InterPro" id="IPR052159">
    <property type="entry name" value="Competence_DNA_uptake"/>
</dbReference>
<evidence type="ECO:0008006" key="3">
    <source>
        <dbReference type="Google" id="ProtNLM"/>
    </source>
</evidence>
<protein>
    <recommendedName>
        <fullName evidence="3">Metallo-beta-lactamase domain-containing protein</fullName>
    </recommendedName>
</protein>
<evidence type="ECO:0000313" key="1">
    <source>
        <dbReference type="EMBL" id="SUQ24488.1"/>
    </source>
</evidence>
<accession>A0A380S6X4</accession>
<gene>
    <name evidence="1" type="ORF">SAMN05661053_1894</name>
</gene>
<dbReference type="InterPro" id="IPR036866">
    <property type="entry name" value="RibonucZ/Hydroxyglut_hydro"/>
</dbReference>
<organism evidence="1 2">
    <name type="scientific">Fibrobacter succinogenes</name>
    <name type="common">Bacteroides succinogenes</name>
    <dbReference type="NCBI Taxonomy" id="833"/>
    <lineage>
        <taxon>Bacteria</taxon>
        <taxon>Pseudomonadati</taxon>
        <taxon>Fibrobacterota</taxon>
        <taxon>Fibrobacteria</taxon>
        <taxon>Fibrobacterales</taxon>
        <taxon>Fibrobacteraceae</taxon>
        <taxon>Fibrobacter</taxon>
    </lineage>
</organism>
<dbReference type="SUPFAM" id="SSF56281">
    <property type="entry name" value="Metallo-hydrolase/oxidoreductase"/>
    <property type="match status" value="1"/>
</dbReference>
<proteinExistence type="predicted"/>
<dbReference type="Proteomes" id="UP000255423">
    <property type="component" value="Unassembled WGS sequence"/>
</dbReference>
<evidence type="ECO:0000313" key="2">
    <source>
        <dbReference type="Proteomes" id="UP000255423"/>
    </source>
</evidence>
<reference evidence="1 2" key="1">
    <citation type="submission" date="2017-08" db="EMBL/GenBank/DDBJ databases">
        <authorList>
            <person name="de Groot N.N."/>
        </authorList>
    </citation>
    <scope>NUCLEOTIDE SEQUENCE [LARGE SCALE GENOMIC DNA]</scope>
    <source>
        <strain evidence="1 2">HM2</strain>
    </source>
</reference>
<name>A0A380S6X4_FIBSU</name>
<dbReference type="AlphaFoldDB" id="A0A380S6X4"/>